<evidence type="ECO:0008006" key="3">
    <source>
        <dbReference type="Google" id="ProtNLM"/>
    </source>
</evidence>
<reference evidence="1 2" key="1">
    <citation type="submission" date="2022-01" db="EMBL/GenBank/DDBJ databases">
        <title>Desulfofustis limnae sp. nov., a novel mesophilic sulfate-reducing bacterium isolated from marsh soil.</title>
        <authorList>
            <person name="Watanabe M."/>
            <person name="Takahashi A."/>
            <person name="Kojima H."/>
            <person name="Fukui M."/>
        </authorList>
    </citation>
    <scope>NUCLEOTIDE SEQUENCE [LARGE SCALE GENOMIC DNA]</scope>
    <source>
        <strain evidence="1 2">PPLL</strain>
    </source>
</reference>
<dbReference type="EMBL" id="AP025516">
    <property type="protein sequence ID" value="BDD89119.1"/>
    <property type="molecule type" value="Genomic_DNA"/>
</dbReference>
<name>A0ABM7WDQ5_9BACT</name>
<dbReference type="Proteomes" id="UP000830055">
    <property type="component" value="Chromosome"/>
</dbReference>
<protein>
    <recommendedName>
        <fullName evidence="3">TRAP transporter TatT component family protein</fullName>
    </recommendedName>
</protein>
<dbReference type="InterPro" id="IPR031823">
    <property type="entry name" value="TatT"/>
</dbReference>
<proteinExistence type="predicted"/>
<dbReference type="Pfam" id="PF16811">
    <property type="entry name" value="TAtT"/>
    <property type="match status" value="1"/>
</dbReference>
<dbReference type="InterPro" id="IPR038537">
    <property type="entry name" value="TatT_sf"/>
</dbReference>
<sequence>MDMFIMTDRRPVPNLLRYGAFLLLCGSLLLSGCTTLLTGTVIKPAVGNLQRQQDVELVCEGAAAYLLMIDSLIESAPDNRQLLLLGAQSYSGSIAALESCRAPLERRQALGEKAKLYGQRLLATLSPDDLSPQDPKSLDAALHVLTAGDALPLFWAASGWLAWIGQQQGAPAAMADLPIVEQLMAKTLELDETVQNGSAHLFFGVLYGTKPAMAGGDPERSRFHFERALELSGRSLLLVQASYAQTYARMVFDRELHDRLLQEVLDFPLEQQPEHTLLNQIAKRKARQLLAEDYFAGG</sequence>
<organism evidence="1 2">
    <name type="scientific">Desulfofustis limnaeus</name>
    <dbReference type="NCBI Taxonomy" id="2740163"/>
    <lineage>
        <taxon>Bacteria</taxon>
        <taxon>Pseudomonadati</taxon>
        <taxon>Thermodesulfobacteriota</taxon>
        <taxon>Desulfobulbia</taxon>
        <taxon>Desulfobulbales</taxon>
        <taxon>Desulfocapsaceae</taxon>
        <taxon>Desulfofustis</taxon>
    </lineage>
</organism>
<dbReference type="Gene3D" id="1.25.40.920">
    <property type="entry name" value="TRAP transporter T-component"/>
    <property type="match status" value="1"/>
</dbReference>
<gene>
    <name evidence="1" type="ORF">DPPLL_34840</name>
</gene>
<accession>A0ABM7WDQ5</accession>
<keyword evidence="2" id="KW-1185">Reference proteome</keyword>
<evidence type="ECO:0000313" key="2">
    <source>
        <dbReference type="Proteomes" id="UP000830055"/>
    </source>
</evidence>
<evidence type="ECO:0000313" key="1">
    <source>
        <dbReference type="EMBL" id="BDD89119.1"/>
    </source>
</evidence>